<dbReference type="AlphaFoldDB" id="A0A6J4L296"/>
<evidence type="ECO:0000313" key="1">
    <source>
        <dbReference type="EMBL" id="CAA9320880.1"/>
    </source>
</evidence>
<name>A0A6J4L296_9ACTN</name>
<gene>
    <name evidence="1" type="ORF">AVDCRST_MAG24-339</name>
</gene>
<sequence>MARSQDRAAGAHAVVDRHGLDLAARVVAAAPDDVDRIVEVALRDNLALDLVLAPRGVVSTYADDPVRDLPVRRPHGRQRNARLRARLRHRRPGAR</sequence>
<proteinExistence type="predicted"/>
<protein>
    <submittedName>
        <fullName evidence="1">Uncharacterized protein</fullName>
    </submittedName>
</protein>
<dbReference type="EMBL" id="CADCUF010000044">
    <property type="protein sequence ID" value="CAA9320880.1"/>
    <property type="molecule type" value="Genomic_DNA"/>
</dbReference>
<reference evidence="1" key="1">
    <citation type="submission" date="2020-02" db="EMBL/GenBank/DDBJ databases">
        <authorList>
            <person name="Meier V. D."/>
        </authorList>
    </citation>
    <scope>NUCLEOTIDE SEQUENCE</scope>
    <source>
        <strain evidence="1">AVDCRST_MAG24</strain>
    </source>
</reference>
<organism evidence="1">
    <name type="scientific">uncultured Nocardioidaceae bacterium</name>
    <dbReference type="NCBI Taxonomy" id="253824"/>
    <lineage>
        <taxon>Bacteria</taxon>
        <taxon>Bacillati</taxon>
        <taxon>Actinomycetota</taxon>
        <taxon>Actinomycetes</taxon>
        <taxon>Propionibacteriales</taxon>
        <taxon>Nocardioidaceae</taxon>
        <taxon>environmental samples</taxon>
    </lineage>
</organism>
<accession>A0A6J4L296</accession>